<comment type="caution">
    <text evidence="2">The sequence shown here is derived from an EMBL/GenBank/DDBJ whole genome shotgun (WGS) entry which is preliminary data.</text>
</comment>
<dbReference type="Proteomes" id="UP000604737">
    <property type="component" value="Unassembled WGS sequence"/>
</dbReference>
<organism evidence="2 3">
    <name type="scientific">Jeongeupia chitinilytica</name>
    <dbReference type="NCBI Taxonomy" id="1041641"/>
    <lineage>
        <taxon>Bacteria</taxon>
        <taxon>Pseudomonadati</taxon>
        <taxon>Pseudomonadota</taxon>
        <taxon>Betaproteobacteria</taxon>
        <taxon>Neisseriales</taxon>
        <taxon>Chitinibacteraceae</taxon>
        <taxon>Jeongeupia</taxon>
    </lineage>
</organism>
<accession>A0ABQ3GV01</accession>
<protein>
    <recommendedName>
        <fullName evidence="1">Polysaccharide pyruvyl transferase domain-containing protein</fullName>
    </recommendedName>
</protein>
<dbReference type="Pfam" id="PF04230">
    <property type="entry name" value="PS_pyruv_trans"/>
    <property type="match status" value="1"/>
</dbReference>
<evidence type="ECO:0000313" key="2">
    <source>
        <dbReference type="EMBL" id="GHD56391.1"/>
    </source>
</evidence>
<dbReference type="EMBL" id="BMYO01000001">
    <property type="protein sequence ID" value="GHD56391.1"/>
    <property type="molecule type" value="Genomic_DNA"/>
</dbReference>
<dbReference type="InterPro" id="IPR007345">
    <property type="entry name" value="Polysacch_pyruvyl_Trfase"/>
</dbReference>
<feature type="domain" description="Polysaccharide pyruvyl transferase" evidence="1">
    <location>
        <begin position="14"/>
        <end position="343"/>
    </location>
</feature>
<dbReference type="PANTHER" id="PTHR36836">
    <property type="entry name" value="COLANIC ACID BIOSYNTHESIS PROTEIN WCAK"/>
    <property type="match status" value="1"/>
</dbReference>
<evidence type="ECO:0000259" key="1">
    <source>
        <dbReference type="Pfam" id="PF04230"/>
    </source>
</evidence>
<sequence length="419" mass="45891">MKTIYLTGQNNFGNRGCEALVRSTVELLRAELGDIRVLVPSADIARDSAQWPEAASLGVEWVEAPTVPSGFINWDRLCRRLPFLLGLQWPRLQPDAKLAARIRQCDAVLSIGGDNYSLDYDLASLFFFVGIAELALAANKPVILWGASVGPFSARPAVEKQLIAHLKRLSLITIRESHSITYLRERGVSANVQAVTDSAFAMTPQPLPVDGFWPMHSDEGVVGLNVSPLVEKVRAAAGEPGVLIRESAAFIRRVLAETRMSVLLVPHVAPLDGSATNNDELYLQQILAAVGEHGGRLAQVPSGLNASQLKYVISRCRFFIGARTHATIAAMSTSVPCTSIAYSVKARGINRDLFGHEDFVLPTPAVSDQSLWDHLQRLVVGEPQIKALSAERLPEWRQRPKLAAQWLARHWQAQEAVHG</sequence>
<keyword evidence="3" id="KW-1185">Reference proteome</keyword>
<dbReference type="RefSeq" id="WP_189458415.1">
    <property type="nucleotide sequence ID" value="NZ_BMYO01000001.1"/>
</dbReference>
<name>A0ABQ3GV01_9NEIS</name>
<evidence type="ECO:0000313" key="3">
    <source>
        <dbReference type="Proteomes" id="UP000604737"/>
    </source>
</evidence>
<reference evidence="3" key="1">
    <citation type="journal article" date="2019" name="Int. J. Syst. Evol. Microbiol.">
        <title>The Global Catalogue of Microorganisms (GCM) 10K type strain sequencing project: providing services to taxonomists for standard genome sequencing and annotation.</title>
        <authorList>
            <consortium name="The Broad Institute Genomics Platform"/>
            <consortium name="The Broad Institute Genome Sequencing Center for Infectious Disease"/>
            <person name="Wu L."/>
            <person name="Ma J."/>
        </authorList>
    </citation>
    <scope>NUCLEOTIDE SEQUENCE [LARGE SCALE GENOMIC DNA]</scope>
    <source>
        <strain evidence="3">KCTC 23701</strain>
    </source>
</reference>
<gene>
    <name evidence="2" type="ORF">GCM10007350_03400</name>
</gene>
<proteinExistence type="predicted"/>
<dbReference type="PANTHER" id="PTHR36836:SF1">
    <property type="entry name" value="COLANIC ACID BIOSYNTHESIS PROTEIN WCAK"/>
    <property type="match status" value="1"/>
</dbReference>